<keyword evidence="3" id="KW-0378">Hydrolase</keyword>
<accession>W9GZT4</accession>
<dbReference type="NCBIfam" id="TIGR04122">
    <property type="entry name" value="Xnuc_lig_assoc"/>
    <property type="match status" value="1"/>
</dbReference>
<dbReference type="STRING" id="1385369.N825_06305"/>
<protein>
    <submittedName>
        <fullName evidence="3">RNA procession exonuclease-like protein</fullName>
    </submittedName>
</protein>
<organism evidence="3 4">
    <name type="scientific">Skermanella stibiiresistens SB22</name>
    <dbReference type="NCBI Taxonomy" id="1385369"/>
    <lineage>
        <taxon>Bacteria</taxon>
        <taxon>Pseudomonadati</taxon>
        <taxon>Pseudomonadota</taxon>
        <taxon>Alphaproteobacteria</taxon>
        <taxon>Rhodospirillales</taxon>
        <taxon>Azospirillaceae</taxon>
        <taxon>Skermanella</taxon>
    </lineage>
</organism>
<name>W9GZT4_9PROT</name>
<comment type="caution">
    <text evidence="3">The sequence shown here is derived from an EMBL/GenBank/DDBJ whole genome shotgun (WGS) entry which is preliminary data.</text>
</comment>
<evidence type="ECO:0000313" key="3">
    <source>
        <dbReference type="EMBL" id="EWY39314.1"/>
    </source>
</evidence>
<keyword evidence="3" id="KW-0269">Exonuclease</keyword>
<dbReference type="Proteomes" id="UP000019486">
    <property type="component" value="Unassembled WGS sequence"/>
</dbReference>
<sequence>MTSSSALPPAFPPESWIKVLPQGLYVEPGNFFVDPVRPAERAVITHGHADHARPGNIKVLATPDTLAIMRARYGDGAGSSLQPLPYGERLRIGEVDVRFVPAGHVLGSAQAVLEYRGCRIVVSGDYKRRSDPTCAPFEPVPCDVFVTEATFGLPVFRHPPDGREIARLLHSVELFPERSHVVGAYALGKCQRVIALIRRAGYDKPIFLHGAHIPLCNLYRELGVDLGELVPATGLKKDAFVGGIVMAPPSAVADRWARRLPDPVICMASGWMTVRQRARQRGVELPLVISDHADWDELCQTIEDVGAPELWVTHGREEALVHHATGRGIRARALALVGFDEEGQGELPDVEHPPTHDANPGTKPGLGQGALL</sequence>
<evidence type="ECO:0000256" key="1">
    <source>
        <dbReference type="SAM" id="MobiDB-lite"/>
    </source>
</evidence>
<dbReference type="InterPro" id="IPR001279">
    <property type="entry name" value="Metallo-B-lactamas"/>
</dbReference>
<evidence type="ECO:0000313" key="4">
    <source>
        <dbReference type="Proteomes" id="UP000019486"/>
    </source>
</evidence>
<dbReference type="PANTHER" id="PTHR11203">
    <property type="entry name" value="CLEAVAGE AND POLYADENYLATION SPECIFICITY FACTOR FAMILY MEMBER"/>
    <property type="match status" value="1"/>
</dbReference>
<dbReference type="InterPro" id="IPR050698">
    <property type="entry name" value="MBL"/>
</dbReference>
<dbReference type="AlphaFoldDB" id="W9GZT4"/>
<dbReference type="GO" id="GO:0004527">
    <property type="term" value="F:exonuclease activity"/>
    <property type="evidence" value="ECO:0007669"/>
    <property type="project" value="UniProtKB-KW"/>
</dbReference>
<dbReference type="InterPro" id="IPR026360">
    <property type="entry name" value="Xnuc_lig_assoc"/>
</dbReference>
<dbReference type="InterPro" id="IPR036866">
    <property type="entry name" value="RibonucZ/Hydroxyglut_hydro"/>
</dbReference>
<dbReference type="SUPFAM" id="SSF56281">
    <property type="entry name" value="Metallo-hydrolase/oxidoreductase"/>
    <property type="match status" value="1"/>
</dbReference>
<dbReference type="PATRIC" id="fig|1385369.3.peg.3459"/>
<feature type="domain" description="Metallo-beta-lactamase" evidence="2">
    <location>
        <begin position="20"/>
        <end position="185"/>
    </location>
</feature>
<dbReference type="PANTHER" id="PTHR11203:SF49">
    <property type="entry name" value="BLL1145 PROTEIN"/>
    <property type="match status" value="1"/>
</dbReference>
<reference evidence="3 4" key="1">
    <citation type="submission" date="2013-08" db="EMBL/GenBank/DDBJ databases">
        <title>The genome sequence of Skermanella stibiiresistens.</title>
        <authorList>
            <person name="Zhu W."/>
            <person name="Wang G."/>
        </authorList>
    </citation>
    <scope>NUCLEOTIDE SEQUENCE [LARGE SCALE GENOMIC DNA]</scope>
    <source>
        <strain evidence="3 4">SB22</strain>
    </source>
</reference>
<keyword evidence="4" id="KW-1185">Reference proteome</keyword>
<evidence type="ECO:0000259" key="2">
    <source>
        <dbReference type="SMART" id="SM00849"/>
    </source>
</evidence>
<feature type="region of interest" description="Disordered" evidence="1">
    <location>
        <begin position="344"/>
        <end position="372"/>
    </location>
</feature>
<dbReference type="GO" id="GO:0004521">
    <property type="term" value="F:RNA endonuclease activity"/>
    <property type="evidence" value="ECO:0007669"/>
    <property type="project" value="TreeGrafter"/>
</dbReference>
<keyword evidence="3" id="KW-0540">Nuclease</keyword>
<dbReference type="RefSeq" id="WP_084164811.1">
    <property type="nucleotide sequence ID" value="NZ_AVFL01000012.1"/>
</dbReference>
<dbReference type="OrthoDB" id="9803916at2"/>
<proteinExistence type="predicted"/>
<dbReference type="Gene3D" id="3.60.15.10">
    <property type="entry name" value="Ribonuclease Z/Hydroxyacylglutathione hydrolase-like"/>
    <property type="match status" value="1"/>
</dbReference>
<dbReference type="SMART" id="SM00849">
    <property type="entry name" value="Lactamase_B"/>
    <property type="match status" value="1"/>
</dbReference>
<dbReference type="EMBL" id="AVFL01000012">
    <property type="protein sequence ID" value="EWY39314.1"/>
    <property type="molecule type" value="Genomic_DNA"/>
</dbReference>
<gene>
    <name evidence="3" type="ORF">N825_06305</name>
</gene>